<evidence type="ECO:0000256" key="6">
    <source>
        <dbReference type="ARBA" id="ARBA00023136"/>
    </source>
</evidence>
<evidence type="ECO:0000259" key="8">
    <source>
        <dbReference type="Pfam" id="PF02687"/>
    </source>
</evidence>
<dbReference type="InterPro" id="IPR003838">
    <property type="entry name" value="ABC3_permease_C"/>
</dbReference>
<comment type="similarity">
    <text evidence="2">Belongs to the ABC-4 integral membrane protein family. LolC/E subfamily.</text>
</comment>
<protein>
    <submittedName>
        <fullName evidence="9">Putative ABC transport system permease protein</fullName>
    </submittedName>
</protein>
<evidence type="ECO:0000313" key="9">
    <source>
        <dbReference type="EMBL" id="SDD11576.1"/>
    </source>
</evidence>
<reference evidence="9 10" key="1">
    <citation type="submission" date="2016-10" db="EMBL/GenBank/DDBJ databases">
        <authorList>
            <person name="de Groot N.N."/>
        </authorList>
    </citation>
    <scope>NUCLEOTIDE SEQUENCE [LARGE SCALE GENOMIC DNA]</scope>
    <source>
        <strain evidence="9 10">CPCC 100156</strain>
    </source>
</reference>
<keyword evidence="4 7" id="KW-0812">Transmembrane</keyword>
<feature type="transmembrane region" description="Helical" evidence="7">
    <location>
        <begin position="277"/>
        <end position="302"/>
    </location>
</feature>
<gene>
    <name evidence="9" type="ORF">SAMN04487779_1004267</name>
</gene>
<evidence type="ECO:0000256" key="4">
    <source>
        <dbReference type="ARBA" id="ARBA00022692"/>
    </source>
</evidence>
<keyword evidence="5 7" id="KW-1133">Transmembrane helix</keyword>
<keyword evidence="3" id="KW-1003">Cell membrane</keyword>
<accession>A0A1G6S5V4</accession>
<feature type="transmembrane region" description="Helical" evidence="7">
    <location>
        <begin position="323"/>
        <end position="356"/>
    </location>
</feature>
<evidence type="ECO:0000256" key="2">
    <source>
        <dbReference type="ARBA" id="ARBA00005236"/>
    </source>
</evidence>
<proteinExistence type="inferred from homology"/>
<feature type="transmembrane region" description="Helical" evidence="7">
    <location>
        <begin position="376"/>
        <end position="397"/>
    </location>
</feature>
<dbReference type="GO" id="GO:0044874">
    <property type="term" value="P:lipoprotein localization to outer membrane"/>
    <property type="evidence" value="ECO:0007669"/>
    <property type="project" value="TreeGrafter"/>
</dbReference>
<sequence length="408" mass="43139">MSRTMLLTSSMLAWNDLRQDLRFSLCLVLSVTAVVGPLLVLFGLRFGVIETMRDELRRNPTTLELRPLTQGRFDAGFFAALRARPGARYVQPTPRFLATILPLAREGAAEDGEAVLADMLPSGAGDPLLAGLTLGDLPEDGVVLSATAAERLRASPGDRVVGRFARVTEERRELVLLPLRVLAVLAQARLARDAALLPPALVEASEDYREGHAAAALGAAGRDRQPGERLHAGFRLFAADIDAVEPLRAWLAAEGVRVQTAASEIALVRRLDRALGLLFGLIAALGGGGAALGLAVSLWANVERKRHELAVLRLIGFRSAAMAAFPLVQAVVVGMLGALAAVGMALAASPLVSWVLRGTVAENLVVYRLPASAQLSVLLLTLLVAALASIGASALAVRVDPALTLRRL</sequence>
<evidence type="ECO:0000256" key="7">
    <source>
        <dbReference type="SAM" id="Phobius"/>
    </source>
</evidence>
<dbReference type="PANTHER" id="PTHR30489">
    <property type="entry name" value="LIPOPROTEIN-RELEASING SYSTEM TRANSMEMBRANE PROTEIN LOLE"/>
    <property type="match status" value="1"/>
</dbReference>
<name>A0A1G6S5V4_9PROT</name>
<organism evidence="9 10">
    <name type="scientific">Belnapia rosea</name>
    <dbReference type="NCBI Taxonomy" id="938405"/>
    <lineage>
        <taxon>Bacteria</taxon>
        <taxon>Pseudomonadati</taxon>
        <taxon>Pseudomonadota</taxon>
        <taxon>Alphaproteobacteria</taxon>
        <taxon>Acetobacterales</taxon>
        <taxon>Roseomonadaceae</taxon>
        <taxon>Belnapia</taxon>
    </lineage>
</organism>
<comment type="subcellular location">
    <subcellularLocation>
        <location evidence="1">Cell membrane</location>
        <topology evidence="1">Multi-pass membrane protein</topology>
    </subcellularLocation>
</comment>
<dbReference type="AlphaFoldDB" id="A0A1G6S5V4"/>
<evidence type="ECO:0000256" key="3">
    <source>
        <dbReference type="ARBA" id="ARBA00022475"/>
    </source>
</evidence>
<dbReference type="Pfam" id="PF02687">
    <property type="entry name" value="FtsX"/>
    <property type="match status" value="1"/>
</dbReference>
<dbReference type="EMBL" id="FMZX01000004">
    <property type="protein sequence ID" value="SDD11576.1"/>
    <property type="molecule type" value="Genomic_DNA"/>
</dbReference>
<evidence type="ECO:0000256" key="1">
    <source>
        <dbReference type="ARBA" id="ARBA00004651"/>
    </source>
</evidence>
<dbReference type="GO" id="GO:0098797">
    <property type="term" value="C:plasma membrane protein complex"/>
    <property type="evidence" value="ECO:0007669"/>
    <property type="project" value="TreeGrafter"/>
</dbReference>
<dbReference type="RefSeq" id="WP_143018109.1">
    <property type="nucleotide sequence ID" value="NZ_FMZX01000004.1"/>
</dbReference>
<dbReference type="PANTHER" id="PTHR30489:SF0">
    <property type="entry name" value="LIPOPROTEIN-RELEASING SYSTEM TRANSMEMBRANE PROTEIN LOLE"/>
    <property type="match status" value="1"/>
</dbReference>
<evidence type="ECO:0000256" key="5">
    <source>
        <dbReference type="ARBA" id="ARBA00022989"/>
    </source>
</evidence>
<feature type="transmembrane region" description="Helical" evidence="7">
    <location>
        <begin position="21"/>
        <end position="44"/>
    </location>
</feature>
<feature type="domain" description="ABC3 transporter permease C-terminal" evidence="8">
    <location>
        <begin position="282"/>
        <end position="392"/>
    </location>
</feature>
<keyword evidence="6 7" id="KW-0472">Membrane</keyword>
<evidence type="ECO:0000313" key="10">
    <source>
        <dbReference type="Proteomes" id="UP000198925"/>
    </source>
</evidence>
<dbReference type="InterPro" id="IPR051447">
    <property type="entry name" value="Lipoprotein-release_system"/>
</dbReference>
<keyword evidence="10" id="KW-1185">Reference proteome</keyword>
<dbReference type="Proteomes" id="UP000198925">
    <property type="component" value="Unassembled WGS sequence"/>
</dbReference>